<protein>
    <submittedName>
        <fullName evidence="1">Uncharacterized protein</fullName>
    </submittedName>
</protein>
<accession>K2FD93</accession>
<dbReference type="EMBL" id="AMFJ01000233">
    <property type="protein sequence ID" value="EKE29086.1"/>
    <property type="molecule type" value="Genomic_DNA"/>
</dbReference>
<evidence type="ECO:0000313" key="1">
    <source>
        <dbReference type="EMBL" id="EKE29086.1"/>
    </source>
</evidence>
<dbReference type="AlphaFoldDB" id="K2FD93"/>
<reference evidence="1" key="1">
    <citation type="journal article" date="2012" name="Science">
        <title>Fermentation, hydrogen, and sulfur metabolism in multiple uncultivated bacterial phyla.</title>
        <authorList>
            <person name="Wrighton K.C."/>
            <person name="Thomas B.C."/>
            <person name="Sharon I."/>
            <person name="Miller C.S."/>
            <person name="Castelle C.J."/>
            <person name="VerBerkmoes N.C."/>
            <person name="Wilkins M.J."/>
            <person name="Hettich R.L."/>
            <person name="Lipton M.S."/>
            <person name="Williams K.H."/>
            <person name="Long P.E."/>
            <person name="Banfield J.F."/>
        </authorList>
    </citation>
    <scope>NUCLEOTIDE SEQUENCE [LARGE SCALE GENOMIC DNA]</scope>
</reference>
<organism evidence="1">
    <name type="scientific">uncultured bacterium</name>
    <name type="common">gcode 4</name>
    <dbReference type="NCBI Taxonomy" id="1234023"/>
    <lineage>
        <taxon>Bacteria</taxon>
        <taxon>environmental samples</taxon>
    </lineage>
</organism>
<proteinExistence type="predicted"/>
<name>K2FD93_9BACT</name>
<sequence>MISFKIIFLIAYSIFLVGSYFLFLMLARRLHSQNLEKLTPSSQGILEENFKRMVHYIRISLFALFISSVLFLFLIL</sequence>
<gene>
    <name evidence="1" type="ORF">ACD_2C00233G0004</name>
</gene>
<comment type="caution">
    <text evidence="1">The sequence shown here is derived from an EMBL/GenBank/DDBJ whole genome shotgun (WGS) entry which is preliminary data.</text>
</comment>